<feature type="transmembrane region" description="Helical" evidence="6">
    <location>
        <begin position="288"/>
        <end position="312"/>
    </location>
</feature>
<evidence type="ECO:0000256" key="2">
    <source>
        <dbReference type="ARBA" id="ARBA00022475"/>
    </source>
</evidence>
<dbReference type="PANTHER" id="PTHR42770:SF7">
    <property type="entry name" value="MEMBRANE PROTEIN"/>
    <property type="match status" value="1"/>
</dbReference>
<evidence type="ECO:0000256" key="3">
    <source>
        <dbReference type="ARBA" id="ARBA00022692"/>
    </source>
</evidence>
<keyword evidence="8" id="KW-1185">Reference proteome</keyword>
<feature type="transmembrane region" description="Helical" evidence="6">
    <location>
        <begin position="20"/>
        <end position="43"/>
    </location>
</feature>
<feature type="transmembrane region" description="Helical" evidence="6">
    <location>
        <begin position="432"/>
        <end position="450"/>
    </location>
</feature>
<name>A0A366M4S0_9ACTN</name>
<comment type="subcellular location">
    <subcellularLocation>
        <location evidence="1">Cell membrane</location>
        <topology evidence="1">Multi-pass membrane protein</topology>
    </subcellularLocation>
</comment>
<feature type="transmembrane region" description="Helical" evidence="6">
    <location>
        <begin position="342"/>
        <end position="361"/>
    </location>
</feature>
<dbReference type="OrthoDB" id="3758043at2"/>
<evidence type="ECO:0000256" key="1">
    <source>
        <dbReference type="ARBA" id="ARBA00004651"/>
    </source>
</evidence>
<protein>
    <submittedName>
        <fullName evidence="7">APC family permease</fullName>
    </submittedName>
</protein>
<evidence type="ECO:0000256" key="4">
    <source>
        <dbReference type="ARBA" id="ARBA00022989"/>
    </source>
</evidence>
<evidence type="ECO:0000313" key="7">
    <source>
        <dbReference type="EMBL" id="RBQ20750.1"/>
    </source>
</evidence>
<feature type="transmembrane region" description="Helical" evidence="6">
    <location>
        <begin position="96"/>
        <end position="125"/>
    </location>
</feature>
<feature type="transmembrane region" description="Helical" evidence="6">
    <location>
        <begin position="243"/>
        <end position="268"/>
    </location>
</feature>
<feature type="transmembrane region" description="Helical" evidence="6">
    <location>
        <begin position="55"/>
        <end position="75"/>
    </location>
</feature>
<dbReference type="GO" id="GO:0005886">
    <property type="term" value="C:plasma membrane"/>
    <property type="evidence" value="ECO:0007669"/>
    <property type="project" value="UniProtKB-SubCell"/>
</dbReference>
<keyword evidence="2" id="KW-1003">Cell membrane</keyword>
<dbReference type="GO" id="GO:0022857">
    <property type="term" value="F:transmembrane transporter activity"/>
    <property type="evidence" value="ECO:0007669"/>
    <property type="project" value="InterPro"/>
</dbReference>
<dbReference type="PIRSF" id="PIRSF006060">
    <property type="entry name" value="AA_transporter"/>
    <property type="match status" value="1"/>
</dbReference>
<dbReference type="Pfam" id="PF13520">
    <property type="entry name" value="AA_permease_2"/>
    <property type="match status" value="1"/>
</dbReference>
<keyword evidence="5 6" id="KW-0472">Membrane</keyword>
<proteinExistence type="predicted"/>
<accession>A0A366M4S0</accession>
<comment type="caution">
    <text evidence="7">The sequence shown here is derived from an EMBL/GenBank/DDBJ whole genome shotgun (WGS) entry which is preliminary data.</text>
</comment>
<dbReference type="RefSeq" id="WP_113979707.1">
    <property type="nucleotide sequence ID" value="NZ_QMEY01000002.1"/>
</dbReference>
<evidence type="ECO:0000256" key="5">
    <source>
        <dbReference type="ARBA" id="ARBA00023136"/>
    </source>
</evidence>
<feature type="transmembrane region" description="Helical" evidence="6">
    <location>
        <begin position="157"/>
        <end position="179"/>
    </location>
</feature>
<evidence type="ECO:0000256" key="6">
    <source>
        <dbReference type="SAM" id="Phobius"/>
    </source>
</evidence>
<dbReference type="InterPro" id="IPR002293">
    <property type="entry name" value="AA/rel_permease1"/>
</dbReference>
<sequence length="476" mass="48492">MSDPSSSPSTPSAPPLRRGLKVLGTLLITLSAITPASSVFIIAPGVVGQAGSGAFWSFVIAAVVGVFMAFVYAELASAYPLSGGEYAIVGRTLGRLPGFVILGLLVITQLLIIAVIALGVGTYLAVLIPGVPGPVVAAVTTAAATVLAVFDIKLNAWITGIFLAIEMIALVVVSALGLLDPARSLGELLTAPVTVTEGVVAPASAGLIVGAAAVAIFAYNGYGSAVYFGEETTDAKRGIARAILWALAITVVAELVPITAVLLGAPSLPDLFASGNMMGLFVATKAGATVNTVISLAIALAIVNAVLAIILISARMVFSTGRDTAWPGAVSRGLAAIHPRTGTPWIATLVTGGFATLLCFVDEGRLLVVTGTSLVAVYAALCLAVLAGRRNGTTAHAAYRMPWFPVAPVLALAALAYVIWQNAMDPAVGRTSLLITLGVCAVAALYYALVLRGRGQWVLRGPAGEENSTPEPVESV</sequence>
<dbReference type="Gene3D" id="1.20.1740.10">
    <property type="entry name" value="Amino acid/polyamine transporter I"/>
    <property type="match status" value="1"/>
</dbReference>
<keyword evidence="3 6" id="KW-0812">Transmembrane</keyword>
<dbReference type="AlphaFoldDB" id="A0A366M4S0"/>
<gene>
    <name evidence="7" type="ORF">DP939_06630</name>
</gene>
<feature type="transmembrane region" description="Helical" evidence="6">
    <location>
        <begin position="131"/>
        <end position="150"/>
    </location>
</feature>
<feature type="transmembrane region" description="Helical" evidence="6">
    <location>
        <begin position="199"/>
        <end position="222"/>
    </location>
</feature>
<organism evidence="7 8">
    <name type="scientific">Spongiactinospora rosea</name>
    <dbReference type="NCBI Taxonomy" id="2248750"/>
    <lineage>
        <taxon>Bacteria</taxon>
        <taxon>Bacillati</taxon>
        <taxon>Actinomycetota</taxon>
        <taxon>Actinomycetes</taxon>
        <taxon>Streptosporangiales</taxon>
        <taxon>Streptosporangiaceae</taxon>
        <taxon>Spongiactinospora</taxon>
    </lineage>
</organism>
<dbReference type="InterPro" id="IPR050367">
    <property type="entry name" value="APC_superfamily"/>
</dbReference>
<feature type="transmembrane region" description="Helical" evidence="6">
    <location>
        <begin position="367"/>
        <end position="387"/>
    </location>
</feature>
<evidence type="ECO:0000313" key="8">
    <source>
        <dbReference type="Proteomes" id="UP000253303"/>
    </source>
</evidence>
<dbReference type="Proteomes" id="UP000253303">
    <property type="component" value="Unassembled WGS sequence"/>
</dbReference>
<dbReference type="EMBL" id="QMEY01000002">
    <property type="protein sequence ID" value="RBQ20750.1"/>
    <property type="molecule type" value="Genomic_DNA"/>
</dbReference>
<keyword evidence="4 6" id="KW-1133">Transmembrane helix</keyword>
<feature type="transmembrane region" description="Helical" evidence="6">
    <location>
        <begin position="399"/>
        <end position="420"/>
    </location>
</feature>
<reference evidence="7 8" key="1">
    <citation type="submission" date="2018-06" db="EMBL/GenBank/DDBJ databases">
        <title>Sphaerisporangium craniellae sp. nov., isolated from a marine sponge in the South China Sea.</title>
        <authorList>
            <person name="Li L."/>
        </authorList>
    </citation>
    <scope>NUCLEOTIDE SEQUENCE [LARGE SCALE GENOMIC DNA]</scope>
    <source>
        <strain evidence="7 8">LHW63015</strain>
    </source>
</reference>
<dbReference type="PANTHER" id="PTHR42770">
    <property type="entry name" value="AMINO ACID TRANSPORTER-RELATED"/>
    <property type="match status" value="1"/>
</dbReference>